<reference evidence="8" key="2">
    <citation type="submission" date="2020-05" db="UniProtKB">
        <authorList>
            <consortium name="EnsemblMetazoa"/>
        </authorList>
    </citation>
    <scope>IDENTIFICATION</scope>
    <source>
        <strain evidence="8">IAEA</strain>
    </source>
</reference>
<dbReference type="CDD" id="cd17318">
    <property type="entry name" value="MFS_SLC17"/>
    <property type="match status" value="1"/>
</dbReference>
<reference evidence="9" key="1">
    <citation type="submission" date="2014-03" db="EMBL/GenBank/DDBJ databases">
        <authorList>
            <person name="Aksoy S."/>
            <person name="Warren W."/>
            <person name="Wilson R.K."/>
        </authorList>
    </citation>
    <scope>NUCLEOTIDE SEQUENCE [LARGE SCALE GENOMIC DNA]</scope>
    <source>
        <strain evidence="9">IAEA</strain>
    </source>
</reference>
<evidence type="ECO:0000313" key="8">
    <source>
        <dbReference type="EnsemblMetazoa" id="GBRI024712-PA"/>
    </source>
</evidence>
<evidence type="ECO:0000259" key="7">
    <source>
        <dbReference type="PROSITE" id="PS50850"/>
    </source>
</evidence>
<feature type="transmembrane region" description="Helical" evidence="6">
    <location>
        <begin position="154"/>
        <end position="174"/>
    </location>
</feature>
<name>A0A1A9WM67_9MUSC</name>
<dbReference type="EnsemblMetazoa" id="GBRI024712-RA">
    <property type="protein sequence ID" value="GBRI024712-PA"/>
    <property type="gene ID" value="GBRI024712"/>
</dbReference>
<dbReference type="STRING" id="37001.A0A1A9WM67"/>
<keyword evidence="9" id="KW-1185">Reference proteome</keyword>
<feature type="region of interest" description="Disordered" evidence="5">
    <location>
        <begin position="417"/>
        <end position="456"/>
    </location>
</feature>
<dbReference type="PANTHER" id="PTHR11662">
    <property type="entry name" value="SOLUTE CARRIER FAMILY 17"/>
    <property type="match status" value="1"/>
</dbReference>
<protein>
    <recommendedName>
        <fullName evidence="7">Major facilitator superfamily (MFS) profile domain-containing protein</fullName>
    </recommendedName>
</protein>
<organism evidence="8 9">
    <name type="scientific">Glossina brevipalpis</name>
    <dbReference type="NCBI Taxonomy" id="37001"/>
    <lineage>
        <taxon>Eukaryota</taxon>
        <taxon>Metazoa</taxon>
        <taxon>Ecdysozoa</taxon>
        <taxon>Arthropoda</taxon>
        <taxon>Hexapoda</taxon>
        <taxon>Insecta</taxon>
        <taxon>Pterygota</taxon>
        <taxon>Neoptera</taxon>
        <taxon>Endopterygota</taxon>
        <taxon>Diptera</taxon>
        <taxon>Brachycera</taxon>
        <taxon>Muscomorpha</taxon>
        <taxon>Hippoboscoidea</taxon>
        <taxon>Glossinidae</taxon>
        <taxon>Glossina</taxon>
    </lineage>
</organism>
<dbReference type="InterPro" id="IPR011701">
    <property type="entry name" value="MFS"/>
</dbReference>
<dbReference type="Proteomes" id="UP000091820">
    <property type="component" value="Unassembled WGS sequence"/>
</dbReference>
<feature type="transmembrane region" description="Helical" evidence="6">
    <location>
        <begin position="386"/>
        <end position="405"/>
    </location>
</feature>
<evidence type="ECO:0000256" key="3">
    <source>
        <dbReference type="ARBA" id="ARBA00022989"/>
    </source>
</evidence>
<feature type="transmembrane region" description="Helical" evidence="6">
    <location>
        <begin position="348"/>
        <end position="374"/>
    </location>
</feature>
<dbReference type="InterPro" id="IPR050382">
    <property type="entry name" value="MFS_Na/Anion_cotransporter"/>
</dbReference>
<evidence type="ECO:0000256" key="2">
    <source>
        <dbReference type="ARBA" id="ARBA00022692"/>
    </source>
</evidence>
<keyword evidence="3 6" id="KW-1133">Transmembrane helix</keyword>
<dbReference type="GO" id="GO:0016020">
    <property type="term" value="C:membrane"/>
    <property type="evidence" value="ECO:0007669"/>
    <property type="project" value="UniProtKB-SubCell"/>
</dbReference>
<dbReference type="FunFam" id="1.20.1250.20:FF:000532">
    <property type="entry name" value="SLC (SoLute Carrier) homolog"/>
    <property type="match status" value="1"/>
</dbReference>
<dbReference type="VEuPathDB" id="VectorBase:GBRI024712"/>
<dbReference type="InterPro" id="IPR036259">
    <property type="entry name" value="MFS_trans_sf"/>
</dbReference>
<comment type="subcellular location">
    <subcellularLocation>
        <location evidence="1">Membrane</location>
        <topology evidence="1">Multi-pass membrane protein</topology>
    </subcellularLocation>
</comment>
<dbReference type="Pfam" id="PF07690">
    <property type="entry name" value="MFS_1"/>
    <property type="match status" value="1"/>
</dbReference>
<accession>A0A1A9WM67</accession>
<evidence type="ECO:0000256" key="1">
    <source>
        <dbReference type="ARBA" id="ARBA00004141"/>
    </source>
</evidence>
<evidence type="ECO:0000256" key="5">
    <source>
        <dbReference type="SAM" id="MobiDB-lite"/>
    </source>
</evidence>
<dbReference type="GO" id="GO:0006820">
    <property type="term" value="P:monoatomic anion transport"/>
    <property type="evidence" value="ECO:0007669"/>
    <property type="project" value="TreeGrafter"/>
</dbReference>
<evidence type="ECO:0000256" key="4">
    <source>
        <dbReference type="ARBA" id="ARBA00023136"/>
    </source>
</evidence>
<feature type="domain" description="Major facilitator superfamily (MFS) profile" evidence="7">
    <location>
        <begin position="1"/>
        <end position="410"/>
    </location>
</feature>
<proteinExistence type="predicted"/>
<dbReference type="PROSITE" id="PS50850">
    <property type="entry name" value="MFS"/>
    <property type="match status" value="1"/>
</dbReference>
<dbReference type="PANTHER" id="PTHR11662:SF247">
    <property type="entry name" value="MAJOR FACILITATOR SUPERFAMILY (MFS) PROFILE DOMAIN-CONTAINING PROTEIN-RELATED"/>
    <property type="match status" value="1"/>
</dbReference>
<feature type="transmembrane region" description="Helical" evidence="6">
    <location>
        <begin position="259"/>
        <end position="280"/>
    </location>
</feature>
<dbReference type="Gene3D" id="1.20.1250.20">
    <property type="entry name" value="MFS general substrate transporter like domains"/>
    <property type="match status" value="2"/>
</dbReference>
<sequence length="456" mass="50097">MANAYVMRTNMSVAIVAMVNHTAIKKEHSDAFNDECPDRNLTELIPFGILAEKYGALRFLGYGMLINSVFAFFVPVAARRGGALGLSAVRFIQGLGEGPIVPCTHALLAKWIPPNERSRMGTAVYSGAQFGTVVSMPLSGLLAEYGFDGGWPSIFYIFGAVGTIWSLAFIKWVYEDPYVHPTIGESERNHINNSLGTTNDMKIPSIPVKSIATSLPFYAILLAHMGHNYGYETLLTELPTYMKQVLKFSLKSNGLLSSLPYLSMWIFSLFISIVADWMISSKRLSLTSTRKIMNSIGQYGPALALIAASYTGCSRFLTLAIITIGVGLNGTIYSGFKINHLDLTPRFACVLMAITNCSANLAGLLAPIAAGNLIHKEPTIAQWQKVFFIAAAVYIFCGTFFNIFSSGKTQAWDNRENDNEDYRVDDHSELQHHPNSEAEHQSNSVPTMPDSLEKAK</sequence>
<feature type="transmembrane region" description="Helical" evidence="6">
    <location>
        <begin position="316"/>
        <end position="336"/>
    </location>
</feature>
<dbReference type="GO" id="GO:0022857">
    <property type="term" value="F:transmembrane transporter activity"/>
    <property type="evidence" value="ECO:0007669"/>
    <property type="project" value="InterPro"/>
</dbReference>
<evidence type="ECO:0000256" key="6">
    <source>
        <dbReference type="SAM" id="Phobius"/>
    </source>
</evidence>
<dbReference type="SUPFAM" id="SSF103473">
    <property type="entry name" value="MFS general substrate transporter"/>
    <property type="match status" value="1"/>
</dbReference>
<feature type="transmembrane region" description="Helical" evidence="6">
    <location>
        <begin position="59"/>
        <end position="78"/>
    </location>
</feature>
<dbReference type="InterPro" id="IPR020846">
    <property type="entry name" value="MFS_dom"/>
</dbReference>
<keyword evidence="4 6" id="KW-0472">Membrane</keyword>
<evidence type="ECO:0000313" key="9">
    <source>
        <dbReference type="Proteomes" id="UP000091820"/>
    </source>
</evidence>
<dbReference type="AlphaFoldDB" id="A0A1A9WM67"/>
<feature type="compositionally biased region" description="Basic and acidic residues" evidence="5">
    <location>
        <begin position="417"/>
        <end position="440"/>
    </location>
</feature>
<keyword evidence="2 6" id="KW-0812">Transmembrane</keyword>